<dbReference type="InterPro" id="IPR001753">
    <property type="entry name" value="Enoyl-CoA_hydra/iso"/>
</dbReference>
<sequence length="263" mass="28185">MDSTSILTDIRDDGIATITMNRAEVHNAFNDQVIAEMTATLRRLGEDDRVRAVVLRAAGKSFSAGADLGWMQRMAGYGREENLRDAEGLAELMRTLNFLPRPTIAVVQGAAFGGGVGLVACCDIAIAAEGASFSLSEVRLGLIPAVISPYVVAAIGERASRRYFLTAERFAADEALRIGLVHQVVPADRWDEALDSVLARLAEGGPAAQKAAKDLIFAVAHRPVNAAVIRDTAERIATIRASSEGREGLAAFLEKRKPAWTAR</sequence>
<dbReference type="InterPro" id="IPR029045">
    <property type="entry name" value="ClpP/crotonase-like_dom_sf"/>
</dbReference>
<reference evidence="2" key="1">
    <citation type="submission" date="2021-02" db="EMBL/GenBank/DDBJ databases">
        <title>Skermanella TT6 skin isolate.</title>
        <authorList>
            <person name="Lee K."/>
            <person name="Ganzorig M."/>
        </authorList>
    </citation>
    <scope>NUCLEOTIDE SEQUENCE</scope>
    <source>
        <strain evidence="2">TT6</strain>
    </source>
</reference>
<dbReference type="Gene3D" id="3.90.226.10">
    <property type="entry name" value="2-enoyl-CoA Hydratase, Chain A, domain 1"/>
    <property type="match status" value="1"/>
</dbReference>
<gene>
    <name evidence="2" type="ORF">IGS68_10195</name>
</gene>
<name>A0ABX7BD78_9PROT</name>
<dbReference type="SUPFAM" id="SSF52096">
    <property type="entry name" value="ClpP/crotonase"/>
    <property type="match status" value="1"/>
</dbReference>
<keyword evidence="3" id="KW-1185">Reference proteome</keyword>
<accession>A0ABX7BD78</accession>
<dbReference type="CDD" id="cd06558">
    <property type="entry name" value="crotonase-like"/>
    <property type="match status" value="1"/>
</dbReference>
<evidence type="ECO:0000313" key="3">
    <source>
        <dbReference type="Proteomes" id="UP000595197"/>
    </source>
</evidence>
<dbReference type="PANTHER" id="PTHR42964">
    <property type="entry name" value="ENOYL-COA HYDRATASE"/>
    <property type="match status" value="1"/>
</dbReference>
<dbReference type="RefSeq" id="WP_201079573.1">
    <property type="nucleotide sequence ID" value="NZ_CP067420.1"/>
</dbReference>
<dbReference type="Gene3D" id="1.10.12.10">
    <property type="entry name" value="Lyase 2-enoyl-coa Hydratase, Chain A, domain 2"/>
    <property type="match status" value="1"/>
</dbReference>
<dbReference type="Pfam" id="PF00378">
    <property type="entry name" value="ECH_1"/>
    <property type="match status" value="1"/>
</dbReference>
<dbReference type="InterPro" id="IPR014748">
    <property type="entry name" value="Enoyl-CoA_hydra_C"/>
</dbReference>
<dbReference type="PANTHER" id="PTHR42964:SF1">
    <property type="entry name" value="POLYKETIDE BIOSYNTHESIS ENOYL-COA HYDRATASE PKSH-RELATED"/>
    <property type="match status" value="1"/>
</dbReference>
<organism evidence="2 3">
    <name type="scientific">Skermanella cutis</name>
    <dbReference type="NCBI Taxonomy" id="2775420"/>
    <lineage>
        <taxon>Bacteria</taxon>
        <taxon>Pseudomonadati</taxon>
        <taxon>Pseudomonadota</taxon>
        <taxon>Alphaproteobacteria</taxon>
        <taxon>Rhodospirillales</taxon>
        <taxon>Azospirillaceae</taxon>
        <taxon>Skermanella</taxon>
    </lineage>
</organism>
<dbReference type="Proteomes" id="UP000595197">
    <property type="component" value="Chromosome"/>
</dbReference>
<evidence type="ECO:0000256" key="1">
    <source>
        <dbReference type="ARBA" id="ARBA00005254"/>
    </source>
</evidence>
<proteinExistence type="inferred from homology"/>
<dbReference type="InterPro" id="IPR051683">
    <property type="entry name" value="Enoyl-CoA_Hydratase/Isomerase"/>
</dbReference>
<comment type="similarity">
    <text evidence="1">Belongs to the enoyl-CoA hydratase/isomerase family.</text>
</comment>
<dbReference type="EMBL" id="CP067420">
    <property type="protein sequence ID" value="QQP91545.1"/>
    <property type="molecule type" value="Genomic_DNA"/>
</dbReference>
<evidence type="ECO:0000313" key="2">
    <source>
        <dbReference type="EMBL" id="QQP91545.1"/>
    </source>
</evidence>
<protein>
    <submittedName>
        <fullName evidence="2">Enoyl-CoA hydratase/isomerase family protein</fullName>
    </submittedName>
</protein>